<sequence length="156" mass="18271">MNMREAVPEDAALIRTIALATISEDDFNRLKAMERAYRQEEIVRAISSSEEAREQYFIVGEFEGNVIGFCHAIDRGDMWEMLRLYLHPDYHRNGYGAAFLNYLQSQKSQPMEVYVENSNDQAVAFLLHQSFTEVNRIQEEVYDRPMELIHLRYVPS</sequence>
<dbReference type="Gene3D" id="3.40.630.30">
    <property type="match status" value="1"/>
</dbReference>
<dbReference type="CDD" id="cd04301">
    <property type="entry name" value="NAT_SF"/>
    <property type="match status" value="1"/>
</dbReference>
<keyword evidence="2" id="KW-0808">Transferase</keyword>
<keyword evidence="2" id="KW-0012">Acyltransferase</keyword>
<dbReference type="EC" id="2.3.-.-" evidence="2"/>
<accession>A0ABW2PLE4</accession>
<dbReference type="SUPFAM" id="SSF55729">
    <property type="entry name" value="Acyl-CoA N-acyltransferases (Nat)"/>
    <property type="match status" value="1"/>
</dbReference>
<feature type="domain" description="N-acetyltransferase" evidence="1">
    <location>
        <begin position="17"/>
        <end position="155"/>
    </location>
</feature>
<dbReference type="EMBL" id="JBHTCE010000001">
    <property type="protein sequence ID" value="MFC7389332.1"/>
    <property type="molecule type" value="Genomic_DNA"/>
</dbReference>
<dbReference type="GO" id="GO:0016746">
    <property type="term" value="F:acyltransferase activity"/>
    <property type="evidence" value="ECO:0007669"/>
    <property type="project" value="UniProtKB-KW"/>
</dbReference>
<dbReference type="InterPro" id="IPR000182">
    <property type="entry name" value="GNAT_dom"/>
</dbReference>
<proteinExistence type="predicted"/>
<dbReference type="InterPro" id="IPR016181">
    <property type="entry name" value="Acyl_CoA_acyltransferase"/>
</dbReference>
<keyword evidence="3" id="KW-1185">Reference proteome</keyword>
<name>A0ABW2PLE4_9BACL</name>
<dbReference type="RefSeq" id="WP_214787206.1">
    <property type="nucleotide sequence ID" value="NZ_JANIEL010000025.1"/>
</dbReference>
<reference evidence="3" key="1">
    <citation type="journal article" date="2019" name="Int. J. Syst. Evol. Microbiol.">
        <title>The Global Catalogue of Microorganisms (GCM) 10K type strain sequencing project: providing services to taxonomists for standard genome sequencing and annotation.</title>
        <authorList>
            <consortium name="The Broad Institute Genomics Platform"/>
            <consortium name="The Broad Institute Genome Sequencing Center for Infectious Disease"/>
            <person name="Wu L."/>
            <person name="Ma J."/>
        </authorList>
    </citation>
    <scope>NUCLEOTIDE SEQUENCE [LARGE SCALE GENOMIC DNA]</scope>
    <source>
        <strain evidence="3">CCUG 55590</strain>
    </source>
</reference>
<evidence type="ECO:0000313" key="3">
    <source>
        <dbReference type="Proteomes" id="UP001596439"/>
    </source>
</evidence>
<evidence type="ECO:0000313" key="2">
    <source>
        <dbReference type="EMBL" id="MFC7389332.1"/>
    </source>
</evidence>
<organism evidence="2 3">
    <name type="scientific">Exiguobacterium aestuarii</name>
    <dbReference type="NCBI Taxonomy" id="273527"/>
    <lineage>
        <taxon>Bacteria</taxon>
        <taxon>Bacillati</taxon>
        <taxon>Bacillota</taxon>
        <taxon>Bacilli</taxon>
        <taxon>Bacillales</taxon>
        <taxon>Bacillales Family XII. Incertae Sedis</taxon>
        <taxon>Exiguobacterium</taxon>
    </lineage>
</organism>
<protein>
    <submittedName>
        <fullName evidence="2">GNAT family N-acetyltransferase</fullName>
        <ecNumber evidence="2">2.3.-.-</ecNumber>
    </submittedName>
</protein>
<gene>
    <name evidence="2" type="ORF">ACFQO8_04190</name>
</gene>
<dbReference type="Pfam" id="PF00583">
    <property type="entry name" value="Acetyltransf_1"/>
    <property type="match status" value="1"/>
</dbReference>
<evidence type="ECO:0000259" key="1">
    <source>
        <dbReference type="PROSITE" id="PS51186"/>
    </source>
</evidence>
<comment type="caution">
    <text evidence="2">The sequence shown here is derived from an EMBL/GenBank/DDBJ whole genome shotgun (WGS) entry which is preliminary data.</text>
</comment>
<dbReference type="PROSITE" id="PS51186">
    <property type="entry name" value="GNAT"/>
    <property type="match status" value="1"/>
</dbReference>
<dbReference type="Proteomes" id="UP001596439">
    <property type="component" value="Unassembled WGS sequence"/>
</dbReference>